<evidence type="ECO:0000313" key="3">
    <source>
        <dbReference type="Proteomes" id="UP000298381"/>
    </source>
</evidence>
<evidence type="ECO:0008006" key="4">
    <source>
        <dbReference type="Google" id="ProtNLM"/>
    </source>
</evidence>
<evidence type="ECO:0000313" key="2">
    <source>
        <dbReference type="EMBL" id="TFZ41090.1"/>
    </source>
</evidence>
<keyword evidence="1" id="KW-0472">Membrane</keyword>
<feature type="transmembrane region" description="Helical" evidence="1">
    <location>
        <begin position="94"/>
        <end position="110"/>
    </location>
</feature>
<name>A0A4Z0D8B6_9FIRM</name>
<keyword evidence="1" id="KW-1133">Transmembrane helix</keyword>
<evidence type="ECO:0000256" key="1">
    <source>
        <dbReference type="SAM" id="Phobius"/>
    </source>
</evidence>
<gene>
    <name evidence="2" type="ORF">E4100_03050</name>
</gene>
<feature type="transmembrane region" description="Helical" evidence="1">
    <location>
        <begin position="7"/>
        <end position="25"/>
    </location>
</feature>
<accession>A0A4Z0D8B6</accession>
<dbReference type="OrthoDB" id="8149352at2"/>
<feature type="transmembrane region" description="Helical" evidence="1">
    <location>
        <begin position="116"/>
        <end position="136"/>
    </location>
</feature>
<organism evidence="2 3">
    <name type="scientific">Soehngenia longivitae</name>
    <dbReference type="NCBI Taxonomy" id="2562294"/>
    <lineage>
        <taxon>Bacteria</taxon>
        <taxon>Bacillati</taxon>
        <taxon>Bacillota</taxon>
        <taxon>Tissierellia</taxon>
        <taxon>Tissierellales</taxon>
        <taxon>Tissierellaceae</taxon>
        <taxon>Soehngenia</taxon>
    </lineage>
</organism>
<keyword evidence="3" id="KW-1185">Reference proteome</keyword>
<dbReference type="AlphaFoldDB" id="A0A4Z0D8B6"/>
<keyword evidence="1" id="KW-0812">Transmembrane</keyword>
<dbReference type="GO" id="GO:0004143">
    <property type="term" value="F:ATP-dependent diacylglycerol kinase activity"/>
    <property type="evidence" value="ECO:0007669"/>
    <property type="project" value="InterPro"/>
</dbReference>
<feature type="transmembrane region" description="Helical" evidence="1">
    <location>
        <begin position="157"/>
        <end position="174"/>
    </location>
</feature>
<dbReference type="InterPro" id="IPR037997">
    <property type="entry name" value="Dgk1-like"/>
</dbReference>
<dbReference type="Proteomes" id="UP000298381">
    <property type="component" value="Unassembled WGS sequence"/>
</dbReference>
<sequence>MNNLIGIIISIIFVFVVIGISTLLTKKNILKDEGSRKFIHIGVSNWWIIAMIFFDNYIYASIVPALFVVLNYVSYKKNLFTAMERGGGKEDLGTVYYAISLFILSLITFKNTNYSYIGALGILTMGYGDGFAAVIGKKYGRKKFEVFGSKKSLIGSITMFIATFIVSYIILSIFNPTSNLFYSFILAFSATLLELFTPKGFDNLSVPLGTSMIYYVLAYL</sequence>
<protein>
    <recommendedName>
        <fullName evidence="4">Phosphatidate cytidylyltransferase</fullName>
    </recommendedName>
</protein>
<proteinExistence type="predicted"/>
<dbReference type="PANTHER" id="PTHR31303:SF1">
    <property type="entry name" value="CTP-DEPENDENT DIACYLGLYCEROL KINASE 1"/>
    <property type="match status" value="1"/>
</dbReference>
<reference evidence="2 3" key="1">
    <citation type="submission" date="2019-03" db="EMBL/GenBank/DDBJ databases">
        <title>Draft genome sequence data and analysis of a Fermenting Bacterium, Soehngenia longevitae strain 1933PT, isolated from petroleum reservoir in Azerbaijan.</title>
        <authorList>
            <person name="Grouzdev D.S."/>
            <person name="Bidzhieva S.K."/>
            <person name="Sokolova D.S."/>
            <person name="Tourova T.P."/>
            <person name="Poltaraus A.B."/>
            <person name="Nazina T.N."/>
        </authorList>
    </citation>
    <scope>NUCLEOTIDE SEQUENCE [LARGE SCALE GENOMIC DNA]</scope>
    <source>
        <strain evidence="2 3">1933P</strain>
    </source>
</reference>
<dbReference type="PANTHER" id="PTHR31303">
    <property type="entry name" value="CTP-DEPENDENT DIACYLGLYCEROL KINASE 1"/>
    <property type="match status" value="1"/>
</dbReference>
<feature type="transmembrane region" description="Helical" evidence="1">
    <location>
        <begin position="180"/>
        <end position="197"/>
    </location>
</feature>
<dbReference type="EMBL" id="SRIB01000003">
    <property type="protein sequence ID" value="TFZ41090.1"/>
    <property type="molecule type" value="Genomic_DNA"/>
</dbReference>
<feature type="transmembrane region" description="Helical" evidence="1">
    <location>
        <begin position="45"/>
        <end position="73"/>
    </location>
</feature>
<comment type="caution">
    <text evidence="2">The sequence shown here is derived from an EMBL/GenBank/DDBJ whole genome shotgun (WGS) entry which is preliminary data.</text>
</comment>
<dbReference type="RefSeq" id="WP_135270571.1">
    <property type="nucleotide sequence ID" value="NZ_SRIB01000003.1"/>
</dbReference>